<organism evidence="1 2">
    <name type="scientific">Piscibacillus salipiscarius</name>
    <dbReference type="NCBI Taxonomy" id="299480"/>
    <lineage>
        <taxon>Bacteria</taxon>
        <taxon>Bacillati</taxon>
        <taxon>Bacillota</taxon>
        <taxon>Bacilli</taxon>
        <taxon>Bacillales</taxon>
        <taxon>Bacillaceae</taxon>
        <taxon>Piscibacillus</taxon>
    </lineage>
</organism>
<dbReference type="InterPro" id="IPR006944">
    <property type="entry name" value="Phage/GTA_portal"/>
</dbReference>
<proteinExistence type="predicted"/>
<dbReference type="EMBL" id="JBHUMZ010000010">
    <property type="protein sequence ID" value="MFD2637697.1"/>
    <property type="molecule type" value="Genomic_DNA"/>
</dbReference>
<dbReference type="Pfam" id="PF04860">
    <property type="entry name" value="Phage_portal"/>
    <property type="match status" value="1"/>
</dbReference>
<dbReference type="InterPro" id="IPR006427">
    <property type="entry name" value="Portal_HK97"/>
</dbReference>
<name>A0ABW5Q6T9_9BACI</name>
<dbReference type="RefSeq" id="WP_377327202.1">
    <property type="nucleotide sequence ID" value="NZ_JBHUMZ010000010.1"/>
</dbReference>
<dbReference type="NCBIfam" id="TIGR01537">
    <property type="entry name" value="portal_HK97"/>
    <property type="match status" value="1"/>
</dbReference>
<keyword evidence="2" id="KW-1185">Reference proteome</keyword>
<dbReference type="Proteomes" id="UP001597452">
    <property type="component" value="Unassembled WGS sequence"/>
</dbReference>
<evidence type="ECO:0000313" key="1">
    <source>
        <dbReference type="EMBL" id="MFD2637697.1"/>
    </source>
</evidence>
<gene>
    <name evidence="1" type="ORF">ACFSW4_02270</name>
</gene>
<comment type="caution">
    <text evidence="1">The sequence shown here is derived from an EMBL/GenBank/DDBJ whole genome shotgun (WGS) entry which is preliminary data.</text>
</comment>
<evidence type="ECO:0000313" key="2">
    <source>
        <dbReference type="Proteomes" id="UP001597452"/>
    </source>
</evidence>
<sequence length="378" mass="43808">MGLLDIFTKNYDEIDFMYDIDLLEDTSDRIYYKKLAIATCVNLIARTISQSEFRIKKKGIVQHDEFYYRMNVKPNRNQSASEFWDMFVYKLIHDNEVLIIKTDSDDLLIADDFSRTEYAMMDDVFREVTVKNYTFRRTFLSSDVIYIPYNNEDLSRLINSLYADYGELFGRMLEFQLHNNQIRATVDTESAHAKDKDTSTKLQNFINRMYEAVKKKTFAIVPQQKGFTYKEESNRASASVDEINKITNGFLDHVARALGIPPALVRGEMADVEKSTRNFMTFGIDPIIKKIKDEFSGKFIEKQDYLSGDRLDIRRPSYRDLFDLASAVDKLVSSSAFTGNEVREAAGYEHSDDELLDKHIITKNYTELADLLEGGDKE</sequence>
<protein>
    <submittedName>
        <fullName evidence="1">Phage portal protein</fullName>
    </submittedName>
</protein>
<accession>A0ABW5Q6T9</accession>
<reference evidence="2" key="1">
    <citation type="journal article" date="2019" name="Int. J. Syst. Evol. Microbiol.">
        <title>The Global Catalogue of Microorganisms (GCM) 10K type strain sequencing project: providing services to taxonomists for standard genome sequencing and annotation.</title>
        <authorList>
            <consortium name="The Broad Institute Genomics Platform"/>
            <consortium name="The Broad Institute Genome Sequencing Center for Infectious Disease"/>
            <person name="Wu L."/>
            <person name="Ma J."/>
        </authorList>
    </citation>
    <scope>NUCLEOTIDE SEQUENCE [LARGE SCALE GENOMIC DNA]</scope>
    <source>
        <strain evidence="2">TISTR 1571</strain>
    </source>
</reference>